<sequence>MVHRLVFCLLLLFLFLTFSVRASELRLMPRVFMSEEYTDNLYLAPTGEKSDWITVLGPGISLKQVTQYRSLGVDYELGITRYKREDRNDSTRQTLTIFWDEQLRERLFMNISEIFYRTEQPSEFRYQPDILAVRRTRKPSYRNTVSGRLSYQFAEKGFLDLHYSDNRFGSDDPAVEDSLQYSPGFGLRYGWGPRHEAGLDLTWSRYEYDTKPGQESWSPSFSYTYRLNPHTSVGLQYSYTTMDFKSSAQNDYETHSFSLSYNQSPTETLSYSLSLGYYLRDTEESGQDSSLTYTFNLNRRFEHYNVSLSGASGYRGQYVDAENRGFTQYRRFSASISAELGPYITGQASAYYSTQEYKDINDRTDDFYGFSCSIKRMLNPKINVSLSYSYRIRDAEQSSEEYRENSLILRINLSHEIRR</sequence>
<keyword evidence="2" id="KW-1185">Reference proteome</keyword>
<proteinExistence type="predicted"/>
<protein>
    <submittedName>
        <fullName evidence="1">Outer membrane beta-barrel protein</fullName>
    </submittedName>
</protein>
<dbReference type="Proteomes" id="UP000502179">
    <property type="component" value="Chromosome"/>
</dbReference>
<dbReference type="KEGG" id="tav:G4V39_02965"/>
<accession>A0A6G7PUE0</accession>
<reference evidence="1 2" key="1">
    <citation type="submission" date="2020-02" db="EMBL/GenBank/DDBJ databases">
        <title>Genome analysis of Thermosulfuriphilus ammonigenes ST65T, an anaerobic thermophilic chemolithoautotrophic bacterium isolated from a deep-sea hydrothermal vent.</title>
        <authorList>
            <person name="Slobodkina G."/>
            <person name="Allioux M."/>
            <person name="Merkel A."/>
            <person name="Alain K."/>
            <person name="Jebbar M."/>
            <person name="Slobodkin A."/>
        </authorList>
    </citation>
    <scope>NUCLEOTIDE SEQUENCE [LARGE SCALE GENOMIC DNA]</scope>
    <source>
        <strain evidence="1 2">ST65</strain>
    </source>
</reference>
<organism evidence="1 2">
    <name type="scientific">Thermosulfuriphilus ammonigenes</name>
    <dbReference type="NCBI Taxonomy" id="1936021"/>
    <lineage>
        <taxon>Bacteria</taxon>
        <taxon>Pseudomonadati</taxon>
        <taxon>Thermodesulfobacteriota</taxon>
        <taxon>Thermodesulfobacteria</taxon>
        <taxon>Thermodesulfobacteriales</taxon>
        <taxon>Thermodesulfobacteriaceae</taxon>
        <taxon>Thermosulfuriphilus</taxon>
    </lineage>
</organism>
<dbReference type="InterPro" id="IPR018759">
    <property type="entry name" value="BBP2_2"/>
</dbReference>
<dbReference type="EMBL" id="CP048877">
    <property type="protein sequence ID" value="QIJ71304.1"/>
    <property type="molecule type" value="Genomic_DNA"/>
</dbReference>
<name>A0A6G7PUE0_9BACT</name>
<dbReference type="AlphaFoldDB" id="A0A6G7PUE0"/>
<gene>
    <name evidence="1" type="ORF">G4V39_02965</name>
</gene>
<dbReference type="Pfam" id="PF10082">
    <property type="entry name" value="BBP2_2"/>
    <property type="match status" value="1"/>
</dbReference>
<dbReference type="RefSeq" id="WP_166031526.1">
    <property type="nucleotide sequence ID" value="NZ_CP048877.1"/>
</dbReference>
<evidence type="ECO:0000313" key="2">
    <source>
        <dbReference type="Proteomes" id="UP000502179"/>
    </source>
</evidence>
<dbReference type="SUPFAM" id="SSF56935">
    <property type="entry name" value="Porins"/>
    <property type="match status" value="1"/>
</dbReference>
<evidence type="ECO:0000313" key="1">
    <source>
        <dbReference type="EMBL" id="QIJ71304.1"/>
    </source>
</evidence>